<dbReference type="Gene3D" id="2.160.20.10">
    <property type="entry name" value="Single-stranded right-handed beta-helix, Pectin lyase-like"/>
    <property type="match status" value="1"/>
</dbReference>
<dbReference type="InterPro" id="IPR011050">
    <property type="entry name" value="Pectin_lyase_fold/virulence"/>
</dbReference>
<evidence type="ECO:0000256" key="6">
    <source>
        <dbReference type="PROSITE-ProRule" id="PRU10040"/>
    </source>
</evidence>
<dbReference type="EC" id="3.1.1.11" evidence="7"/>
<dbReference type="PROSITE" id="PS00503">
    <property type="entry name" value="PECTINESTERASE_2"/>
    <property type="match status" value="1"/>
</dbReference>
<evidence type="ECO:0000313" key="9">
    <source>
        <dbReference type="EMBL" id="PIA49942.1"/>
    </source>
</evidence>
<dbReference type="EMBL" id="KZ305030">
    <property type="protein sequence ID" value="PIA49942.1"/>
    <property type="molecule type" value="Genomic_DNA"/>
</dbReference>
<organism evidence="9 10">
    <name type="scientific">Aquilegia coerulea</name>
    <name type="common">Rocky mountain columbine</name>
    <dbReference type="NCBI Taxonomy" id="218851"/>
    <lineage>
        <taxon>Eukaryota</taxon>
        <taxon>Viridiplantae</taxon>
        <taxon>Streptophyta</taxon>
        <taxon>Embryophyta</taxon>
        <taxon>Tracheophyta</taxon>
        <taxon>Spermatophyta</taxon>
        <taxon>Magnoliopsida</taxon>
        <taxon>Ranunculales</taxon>
        <taxon>Ranunculaceae</taxon>
        <taxon>Thalictroideae</taxon>
        <taxon>Aquilegia</taxon>
    </lineage>
</organism>
<evidence type="ECO:0000256" key="1">
    <source>
        <dbReference type="ARBA" id="ARBA00005184"/>
    </source>
</evidence>
<dbReference type="InterPro" id="IPR033131">
    <property type="entry name" value="Pectinesterase_Asp_AS"/>
</dbReference>
<dbReference type="InterPro" id="IPR006501">
    <property type="entry name" value="Pectinesterase_inhib_dom"/>
</dbReference>
<dbReference type="FunFam" id="2.160.20.10:FF:000001">
    <property type="entry name" value="Pectinesterase"/>
    <property type="match status" value="1"/>
</dbReference>
<keyword evidence="5 7" id="KW-0063">Aspartyl esterase</keyword>
<dbReference type="NCBIfam" id="TIGR01614">
    <property type="entry name" value="PME_inhib"/>
    <property type="match status" value="1"/>
</dbReference>
<dbReference type="GO" id="GO:0004857">
    <property type="term" value="F:enzyme inhibitor activity"/>
    <property type="evidence" value="ECO:0007669"/>
    <property type="project" value="InterPro"/>
</dbReference>
<gene>
    <name evidence="9" type="ORF">AQUCO_01300581v1</name>
</gene>
<dbReference type="InParanoid" id="A0A2G5E2E2"/>
<dbReference type="PANTHER" id="PTHR31707">
    <property type="entry name" value="PECTINESTERASE"/>
    <property type="match status" value="1"/>
</dbReference>
<keyword evidence="10" id="KW-1185">Reference proteome</keyword>
<accession>A0A2G5E2E2</accession>
<dbReference type="GO" id="GO:0045490">
    <property type="term" value="P:pectin catabolic process"/>
    <property type="evidence" value="ECO:0007669"/>
    <property type="project" value="UniProtKB-UniRule"/>
</dbReference>
<evidence type="ECO:0000256" key="2">
    <source>
        <dbReference type="ARBA" id="ARBA00006027"/>
    </source>
</evidence>
<comment type="catalytic activity">
    <reaction evidence="7">
        <text>[(1-&gt;4)-alpha-D-galacturonosyl methyl ester](n) + n H2O = [(1-&gt;4)-alpha-D-galacturonosyl](n) + n methanol + n H(+)</text>
        <dbReference type="Rhea" id="RHEA:22380"/>
        <dbReference type="Rhea" id="RHEA-COMP:14570"/>
        <dbReference type="Rhea" id="RHEA-COMP:14573"/>
        <dbReference type="ChEBI" id="CHEBI:15377"/>
        <dbReference type="ChEBI" id="CHEBI:15378"/>
        <dbReference type="ChEBI" id="CHEBI:17790"/>
        <dbReference type="ChEBI" id="CHEBI:140522"/>
        <dbReference type="ChEBI" id="CHEBI:140523"/>
        <dbReference type="EC" id="3.1.1.11"/>
    </reaction>
</comment>
<feature type="active site" evidence="6">
    <location>
        <position position="368"/>
    </location>
</feature>
<evidence type="ECO:0000256" key="5">
    <source>
        <dbReference type="ARBA" id="ARBA00023085"/>
    </source>
</evidence>
<dbReference type="SUPFAM" id="SSF51126">
    <property type="entry name" value="Pectin lyase-like"/>
    <property type="match status" value="1"/>
</dbReference>
<dbReference type="Pfam" id="PF04043">
    <property type="entry name" value="PMEI"/>
    <property type="match status" value="1"/>
</dbReference>
<comment type="similarity">
    <text evidence="3">In the C-terminal section; belongs to the pectinesterase family.</text>
</comment>
<dbReference type="InterPro" id="IPR000070">
    <property type="entry name" value="Pectinesterase_cat"/>
</dbReference>
<reference evidence="9 10" key="1">
    <citation type="submission" date="2017-09" db="EMBL/GenBank/DDBJ databases">
        <title>WGS assembly of Aquilegia coerulea Goldsmith.</title>
        <authorList>
            <person name="Hodges S."/>
            <person name="Kramer E."/>
            <person name="Nordborg M."/>
            <person name="Tomkins J."/>
            <person name="Borevitz J."/>
            <person name="Derieg N."/>
            <person name="Yan J."/>
            <person name="Mihaltcheva S."/>
            <person name="Hayes R.D."/>
            <person name="Rokhsar D."/>
        </authorList>
    </citation>
    <scope>NUCLEOTIDE SEQUENCE [LARGE SCALE GENOMIC DNA]</scope>
    <source>
        <strain evidence="10">cv. Goldsmith</strain>
    </source>
</reference>
<keyword evidence="4 7" id="KW-0378">Hydrolase</keyword>
<dbReference type="InterPro" id="IPR035513">
    <property type="entry name" value="Invertase/methylesterase_inhib"/>
</dbReference>
<dbReference type="Proteomes" id="UP000230069">
    <property type="component" value="Unassembled WGS sequence"/>
</dbReference>
<dbReference type="STRING" id="218851.A0A2G5E2E2"/>
<evidence type="ECO:0000256" key="3">
    <source>
        <dbReference type="ARBA" id="ARBA00007786"/>
    </source>
</evidence>
<name>A0A2G5E2E2_AQUCA</name>
<protein>
    <recommendedName>
        <fullName evidence="7">Pectinesterase</fullName>
        <ecNumber evidence="7">3.1.1.11</ecNumber>
    </recommendedName>
</protein>
<dbReference type="AlphaFoldDB" id="A0A2G5E2E2"/>
<comment type="similarity">
    <text evidence="2">In the N-terminal section; belongs to the PMEI family.</text>
</comment>
<dbReference type="InterPro" id="IPR012334">
    <property type="entry name" value="Pectin_lyas_fold"/>
</dbReference>
<dbReference type="OrthoDB" id="2019149at2759"/>
<dbReference type="Gene3D" id="1.20.140.40">
    <property type="entry name" value="Invertase/pectin methylesterase inhibitor family protein"/>
    <property type="match status" value="1"/>
</dbReference>
<dbReference type="Pfam" id="PF01095">
    <property type="entry name" value="Pectinesterase"/>
    <property type="match status" value="1"/>
</dbReference>
<dbReference type="SUPFAM" id="SSF101148">
    <property type="entry name" value="Plant invertase/pectin methylesterase inhibitor"/>
    <property type="match status" value="1"/>
</dbReference>
<sequence length="531" mass="60283">MIKLLLLTLISIDSLISPITSTDTSNDVNWWCNKSTIPQVCKDQFKTHSSNSSLVFRNESEFRKKLVEITIEKAFSALFPYKHLAKKSRNDKEKVAWVDCLKHYENTIDQLNRTITIDPHRNGGDFDAQIWLTAALTYLDTCKDGLNRIGASSSHFKLVNVTNTLSNLISITLSVNKVSSENEVQSHQKDGYPHWVSASDRRLLRAKSPQPHTKFVVSKHGQGEGHYQTIMEAIDAAEKLKRKTGRLEIHIKAGIYNEIVRIGKHLSNVRLIGEGIGKTIITGNRSTKHEHHSLRETATVGVDGDRFFAQGITFRNTAGPENHRAVALRSSSDKSVFYQCSFEGYQDTLYVHSMRQFYRECEISGTVDFIFGNALAVFQKCKIYVRRGLPNQSHWITAQGKQRLEEASGISIHHSTVEPASDLRPFLRQHKTYLGRPWKKYSTTVYLKTYLHGFIDPEGWSGWNKTHTYENTVYFGEYSNTGGGSSTARRVKWRGYHLIKHASEALQFTVEKLIDGLSWLPAVEVPFHPGL</sequence>
<dbReference type="UniPathway" id="UPA00545">
    <property type="reaction ID" value="UER00823"/>
</dbReference>
<feature type="chain" id="PRO_5013423328" description="Pectinesterase" evidence="7">
    <location>
        <begin position="22"/>
        <end position="531"/>
    </location>
</feature>
<feature type="signal peptide" evidence="7">
    <location>
        <begin position="1"/>
        <end position="21"/>
    </location>
</feature>
<dbReference type="CDD" id="cd15798">
    <property type="entry name" value="PMEI-like_3"/>
    <property type="match status" value="1"/>
</dbReference>
<evidence type="ECO:0000259" key="8">
    <source>
        <dbReference type="SMART" id="SM00856"/>
    </source>
</evidence>
<keyword evidence="7" id="KW-0732">Signal</keyword>
<evidence type="ECO:0000256" key="7">
    <source>
        <dbReference type="RuleBase" id="RU000589"/>
    </source>
</evidence>
<proteinExistence type="inferred from homology"/>
<feature type="domain" description="Pectinesterase inhibitor" evidence="8">
    <location>
        <begin position="23"/>
        <end position="175"/>
    </location>
</feature>
<comment type="pathway">
    <text evidence="1 7">Glycan metabolism; pectin degradation; 2-dehydro-3-deoxy-D-gluconate from pectin: step 1/5.</text>
</comment>
<dbReference type="SMART" id="SM00856">
    <property type="entry name" value="PMEI"/>
    <property type="match status" value="1"/>
</dbReference>
<dbReference type="GO" id="GO:0042545">
    <property type="term" value="P:cell wall modification"/>
    <property type="evidence" value="ECO:0007669"/>
    <property type="project" value="UniProtKB-UniRule"/>
</dbReference>
<dbReference type="GO" id="GO:0030599">
    <property type="term" value="F:pectinesterase activity"/>
    <property type="evidence" value="ECO:0007669"/>
    <property type="project" value="UniProtKB-UniRule"/>
</dbReference>
<evidence type="ECO:0000313" key="10">
    <source>
        <dbReference type="Proteomes" id="UP000230069"/>
    </source>
</evidence>
<evidence type="ECO:0000256" key="4">
    <source>
        <dbReference type="ARBA" id="ARBA00022801"/>
    </source>
</evidence>